<sequence>MNFRTALAVAATVALMLPVAAQAQGMDAKVESLKASLAASQAALRHYSWVETTTVTYNGEVKAVKQASVSYGPDGTLQKVPLAATPQAQAPGGLRGRIVAEKKAEMTDYMQSAVALVKTYVPPVPAKLAAVKAAGKVDITMPPGGGATLNFPGYEKPGDNLAITVDPATNRILGINVATYLDDPSQPVTLAVQMGQLADGTTYTATTTLNAPAKNLSVTVANANYQKLH</sequence>
<accession>A0A4Y9ETD1</accession>
<comment type="caution">
    <text evidence="2">The sequence shown here is derived from an EMBL/GenBank/DDBJ whole genome shotgun (WGS) entry which is preliminary data.</text>
</comment>
<proteinExistence type="predicted"/>
<feature type="chain" id="PRO_5021396172" evidence="1">
    <location>
        <begin position="24"/>
        <end position="229"/>
    </location>
</feature>
<dbReference type="Proteomes" id="UP000297737">
    <property type="component" value="Unassembled WGS sequence"/>
</dbReference>
<dbReference type="RefSeq" id="WP_135245167.1">
    <property type="nucleotide sequence ID" value="NZ_SIHO01000001.1"/>
</dbReference>
<keyword evidence="3" id="KW-1185">Reference proteome</keyword>
<dbReference type="AlphaFoldDB" id="A0A4Y9ETD1"/>
<organism evidence="2 3">
    <name type="scientific">Glacieibacterium arshaanense</name>
    <dbReference type="NCBI Taxonomy" id="2511025"/>
    <lineage>
        <taxon>Bacteria</taxon>
        <taxon>Pseudomonadati</taxon>
        <taxon>Pseudomonadota</taxon>
        <taxon>Alphaproteobacteria</taxon>
        <taxon>Sphingomonadales</taxon>
        <taxon>Sphingosinicellaceae</taxon>
        <taxon>Glacieibacterium</taxon>
    </lineage>
</organism>
<evidence type="ECO:0000313" key="2">
    <source>
        <dbReference type="EMBL" id="TFU06443.1"/>
    </source>
</evidence>
<dbReference type="EMBL" id="SIHO01000001">
    <property type="protein sequence ID" value="TFU06443.1"/>
    <property type="molecule type" value="Genomic_DNA"/>
</dbReference>
<dbReference type="OrthoDB" id="1492331at2"/>
<protein>
    <submittedName>
        <fullName evidence="2">Uncharacterized protein</fullName>
    </submittedName>
</protein>
<evidence type="ECO:0000313" key="3">
    <source>
        <dbReference type="Proteomes" id="UP000297737"/>
    </source>
</evidence>
<feature type="signal peptide" evidence="1">
    <location>
        <begin position="1"/>
        <end position="23"/>
    </location>
</feature>
<name>A0A4Y9ETD1_9SPHN</name>
<reference evidence="2 3" key="1">
    <citation type="submission" date="2019-02" db="EMBL/GenBank/DDBJ databases">
        <title>Polymorphobacter sp. isolated from the lake at the Tibet of China.</title>
        <authorList>
            <person name="Li A."/>
        </authorList>
    </citation>
    <scope>NUCLEOTIDE SEQUENCE [LARGE SCALE GENOMIC DNA]</scope>
    <source>
        <strain evidence="2 3">DJ1R-1</strain>
    </source>
</reference>
<gene>
    <name evidence="2" type="ORF">EUV02_05515</name>
</gene>
<keyword evidence="1" id="KW-0732">Signal</keyword>
<evidence type="ECO:0000256" key="1">
    <source>
        <dbReference type="SAM" id="SignalP"/>
    </source>
</evidence>